<reference evidence="3 4" key="1">
    <citation type="submission" date="2023-06" db="EMBL/GenBank/DDBJ databases">
        <title>Draft genome sequence of Novosphingobium sp. strain IK01.</title>
        <authorList>
            <person name="Hatamoto M."/>
            <person name="Ikarashi T."/>
            <person name="Yamaguchi T."/>
        </authorList>
    </citation>
    <scope>NUCLEOTIDE SEQUENCE [LARGE SCALE GENOMIC DNA]</scope>
    <source>
        <strain evidence="3 4">IK01</strain>
    </source>
</reference>
<comment type="caution">
    <text evidence="3">The sequence shown here is derived from an EMBL/GenBank/DDBJ whole genome shotgun (WGS) entry which is preliminary data.</text>
</comment>
<dbReference type="InterPro" id="IPR018637">
    <property type="entry name" value="DUF2059"/>
</dbReference>
<evidence type="ECO:0000313" key="4">
    <source>
        <dbReference type="Proteomes" id="UP001187221"/>
    </source>
</evidence>
<dbReference type="RefSeq" id="WP_317973201.1">
    <property type="nucleotide sequence ID" value="NZ_BTFW01000001.1"/>
</dbReference>
<evidence type="ECO:0000256" key="1">
    <source>
        <dbReference type="SAM" id="MobiDB-lite"/>
    </source>
</evidence>
<proteinExistence type="predicted"/>
<protein>
    <recommendedName>
        <fullName evidence="2">DUF2059 domain-containing protein</fullName>
    </recommendedName>
</protein>
<feature type="compositionally biased region" description="Pro residues" evidence="1">
    <location>
        <begin position="56"/>
        <end position="67"/>
    </location>
</feature>
<name>A0ABQ6P262_9SPHN</name>
<feature type="region of interest" description="Disordered" evidence="1">
    <location>
        <begin position="50"/>
        <end position="71"/>
    </location>
</feature>
<accession>A0ABQ6P262</accession>
<organism evidence="3 4">
    <name type="scientific">Novosphingobium pituita</name>
    <dbReference type="NCBI Taxonomy" id="3056842"/>
    <lineage>
        <taxon>Bacteria</taxon>
        <taxon>Pseudomonadati</taxon>
        <taxon>Pseudomonadota</taxon>
        <taxon>Alphaproteobacteria</taxon>
        <taxon>Sphingomonadales</taxon>
        <taxon>Sphingomonadaceae</taxon>
        <taxon>Novosphingobium</taxon>
    </lineage>
</organism>
<keyword evidence="4" id="KW-1185">Reference proteome</keyword>
<dbReference type="Proteomes" id="UP001187221">
    <property type="component" value="Unassembled WGS sequence"/>
</dbReference>
<dbReference type="EMBL" id="BTFW01000001">
    <property type="protein sequence ID" value="GMM59343.1"/>
    <property type="molecule type" value="Genomic_DNA"/>
</dbReference>
<feature type="domain" description="DUF2059" evidence="2">
    <location>
        <begin position="149"/>
        <end position="188"/>
    </location>
</feature>
<gene>
    <name evidence="3" type="ORF">NUTIK01_01200</name>
</gene>
<dbReference type="Pfam" id="PF09832">
    <property type="entry name" value="DUF2059"/>
    <property type="match status" value="1"/>
</dbReference>
<sequence>MTGGVFIAQTLPRRSGVLPGPANEEQMRATTNRLMLVGAMFAMAASSPALASASPDPAPAPSPPPAAAPLNPADMQVARDIIAIAMPPEQRVAMIQSFSNTLLGAMSANIRSQIAVDDPGLNHIIDTMLAQVPERMKPVYERNIPVLAETMARAYVRHFSSEDLHAILAFARTPAGQHYLSRSLTVAQDPEIVEVYKTMNRDGMILGQNLSRDYAGEISAYLKAHPEVAEKIAAAHGQKAGTPPPQHKPD</sequence>
<evidence type="ECO:0000259" key="2">
    <source>
        <dbReference type="Pfam" id="PF09832"/>
    </source>
</evidence>
<evidence type="ECO:0000313" key="3">
    <source>
        <dbReference type="EMBL" id="GMM59343.1"/>
    </source>
</evidence>